<organism evidence="1 2">
    <name type="scientific">Acinetobacter entericus</name>
    <dbReference type="NCBI Taxonomy" id="2989714"/>
    <lineage>
        <taxon>Bacteria</taxon>
        <taxon>Pseudomonadati</taxon>
        <taxon>Pseudomonadota</taxon>
        <taxon>Gammaproteobacteria</taxon>
        <taxon>Moraxellales</taxon>
        <taxon>Moraxellaceae</taxon>
        <taxon>Acinetobacter</taxon>
    </lineage>
</organism>
<gene>
    <name evidence="1" type="ORF">OKC24_19785</name>
</gene>
<feature type="non-terminal residue" evidence="1">
    <location>
        <position position="253"/>
    </location>
</feature>
<evidence type="ECO:0000313" key="2">
    <source>
        <dbReference type="Proteomes" id="UP001209682"/>
    </source>
</evidence>
<name>A0ABT3NP79_9GAMM</name>
<evidence type="ECO:0000313" key="1">
    <source>
        <dbReference type="EMBL" id="MCW8041349.1"/>
    </source>
</evidence>
<proteinExistence type="predicted"/>
<sequence length="253" mass="27866">MPIETKDLVIYKPERLTDNEDGGGKYSGQTIEDGLSNNLFDDISELNRTTGDVSMRKIFPAVTTADTDKLMGVTVFISELPKDPNVSALLFSTESWTDERKAAQNRVENYLAKGGQSAGTPLDTHYQGMKILQVAMFPQETESAVGDSIVLVSNEGKALQHEQYVRITKVETRTAILVSEQKNIEYKIATYTISDALDQDFVGLSAKQWYNGEKSTTIIRDTLVADTGTYYSSTGLTVDANVGEYTVNAEGIY</sequence>
<protein>
    <submittedName>
        <fullName evidence="1">Uncharacterized protein</fullName>
    </submittedName>
</protein>
<keyword evidence="2" id="KW-1185">Reference proteome</keyword>
<dbReference type="Proteomes" id="UP001209682">
    <property type="component" value="Unassembled WGS sequence"/>
</dbReference>
<reference evidence="1 2" key="1">
    <citation type="submission" date="2022-11" db="EMBL/GenBank/DDBJ databases">
        <title>Acinetobacter entericus sp. nov., isolated from the gut of the plastic-eating larvae of the Coleoptera insect Zophobas atratus.</title>
        <authorList>
            <person name="Dong X."/>
            <person name="Yang Y."/>
        </authorList>
    </citation>
    <scope>NUCLEOTIDE SEQUENCE [LARGE SCALE GENOMIC DNA]</scope>
    <source>
        <strain evidence="1 2">BIT-DXN8</strain>
    </source>
</reference>
<dbReference type="EMBL" id="JAPEQW010000112">
    <property type="protein sequence ID" value="MCW8041349.1"/>
    <property type="molecule type" value="Genomic_DNA"/>
</dbReference>
<accession>A0ABT3NP79</accession>
<comment type="caution">
    <text evidence="1">The sequence shown here is derived from an EMBL/GenBank/DDBJ whole genome shotgun (WGS) entry which is preliminary data.</text>
</comment>